<dbReference type="EMBL" id="NRJG01000041">
    <property type="protein sequence ID" value="RIY39136.1"/>
    <property type="molecule type" value="Genomic_DNA"/>
</dbReference>
<dbReference type="Gene3D" id="2.40.160.20">
    <property type="match status" value="1"/>
</dbReference>
<dbReference type="Proteomes" id="UP000265916">
    <property type="component" value="Unassembled WGS sequence"/>
</dbReference>
<gene>
    <name evidence="4" type="ORF">CKF58_02805</name>
</gene>
<keyword evidence="5" id="KW-1185">Reference proteome</keyword>
<dbReference type="Pfam" id="PF13505">
    <property type="entry name" value="OMP_b-brl"/>
    <property type="match status" value="1"/>
</dbReference>
<evidence type="ECO:0000313" key="4">
    <source>
        <dbReference type="EMBL" id="RIY39136.1"/>
    </source>
</evidence>
<dbReference type="SUPFAM" id="SSF56925">
    <property type="entry name" value="OMPA-like"/>
    <property type="match status" value="1"/>
</dbReference>
<dbReference type="AlphaFoldDB" id="A0A3A1YNS6"/>
<sequence length="199" mass="22032">MKKLLVATTVLAASLFAATNAQARTDAFLFEGQVGFKTSELTSSKNLKGYTFGLGALYKVYANPNVTLYTGGEFYYSALKRDDDRKSTIEYTLTSKQKNYDLGVKARAYFLPQNNVKPFVGLAAGYNKTTSKFLLDSSLGTSRYRSSSNRPYVAVEAGFDFAKFNVLARYERTGYKVNIDNNRVSRGVNQLSLLAGVSY</sequence>
<comment type="caution">
    <text evidence="4">The sequence shown here is derived from an EMBL/GenBank/DDBJ whole genome shotgun (WGS) entry which is preliminary data.</text>
</comment>
<evidence type="ECO:0000313" key="5">
    <source>
        <dbReference type="Proteomes" id="UP000265916"/>
    </source>
</evidence>
<evidence type="ECO:0000256" key="2">
    <source>
        <dbReference type="SAM" id="SignalP"/>
    </source>
</evidence>
<protein>
    <recommendedName>
        <fullName evidence="3">Outer membrane protein beta-barrel domain-containing protein</fullName>
    </recommendedName>
</protein>
<organism evidence="4 5">
    <name type="scientific">Psittacicella hinzii</name>
    <dbReference type="NCBI Taxonomy" id="2028575"/>
    <lineage>
        <taxon>Bacteria</taxon>
        <taxon>Pseudomonadati</taxon>
        <taxon>Pseudomonadota</taxon>
        <taxon>Gammaproteobacteria</taxon>
        <taxon>Pasteurellales</taxon>
        <taxon>Psittacicellaceae</taxon>
        <taxon>Psittacicella</taxon>
    </lineage>
</organism>
<proteinExistence type="predicted"/>
<dbReference type="RefSeq" id="WP_119530720.1">
    <property type="nucleotide sequence ID" value="NZ_JBHSSP010000009.1"/>
</dbReference>
<reference evidence="4 5" key="1">
    <citation type="submission" date="2017-08" db="EMBL/GenBank/DDBJ databases">
        <title>Reclassification of Bisgaard taxon 37 and 44.</title>
        <authorList>
            <person name="Christensen H."/>
        </authorList>
    </citation>
    <scope>NUCLEOTIDE SEQUENCE [LARGE SCALE GENOMIC DNA]</scope>
    <source>
        <strain evidence="4 5">111</strain>
    </source>
</reference>
<evidence type="ECO:0000259" key="3">
    <source>
        <dbReference type="Pfam" id="PF13505"/>
    </source>
</evidence>
<feature type="chain" id="PRO_5017217985" description="Outer membrane protein beta-barrel domain-containing protein" evidence="2">
    <location>
        <begin position="24"/>
        <end position="199"/>
    </location>
</feature>
<dbReference type="InterPro" id="IPR027385">
    <property type="entry name" value="Beta-barrel_OMP"/>
</dbReference>
<keyword evidence="1 2" id="KW-0732">Signal</keyword>
<feature type="domain" description="Outer membrane protein beta-barrel" evidence="3">
    <location>
        <begin position="10"/>
        <end position="193"/>
    </location>
</feature>
<accession>A0A3A1YNS6</accession>
<dbReference type="InterPro" id="IPR011250">
    <property type="entry name" value="OMP/PagP_B-barrel"/>
</dbReference>
<feature type="signal peptide" evidence="2">
    <location>
        <begin position="1"/>
        <end position="23"/>
    </location>
</feature>
<evidence type="ECO:0000256" key="1">
    <source>
        <dbReference type="ARBA" id="ARBA00022729"/>
    </source>
</evidence>
<name>A0A3A1YNS6_9GAMM</name>